<dbReference type="AlphaFoldDB" id="A0A7H1PTB3"/>
<reference evidence="1 2" key="1">
    <citation type="submission" date="2020-04" db="EMBL/GenBank/DDBJ databases">
        <title>Characterization and engineering of Streptomyces griseofuscus DSM40191 as a potential heterologous host for expression of BGCs.</title>
        <authorList>
            <person name="Gren T."/>
            <person name="Whitford C.M."/>
            <person name="Mohite O.S."/>
            <person name="Joergensen T.S."/>
            <person name="Nielsen J.B."/>
            <person name="Lee S.Y."/>
            <person name="Weber T."/>
        </authorList>
    </citation>
    <scope>NUCLEOTIDE SEQUENCE [LARGE SCALE GENOMIC DNA]</scope>
    <source>
        <strain evidence="1 2">DSM 40191</strain>
    </source>
</reference>
<organism evidence="1 2">
    <name type="scientific">Streptomyces griseofuscus</name>
    <dbReference type="NCBI Taxonomy" id="146922"/>
    <lineage>
        <taxon>Bacteria</taxon>
        <taxon>Bacillati</taxon>
        <taxon>Actinomycetota</taxon>
        <taxon>Actinomycetes</taxon>
        <taxon>Kitasatosporales</taxon>
        <taxon>Streptomycetaceae</taxon>
        <taxon>Streptomyces</taxon>
    </lineage>
</organism>
<evidence type="ECO:0000313" key="2">
    <source>
        <dbReference type="Proteomes" id="UP000516422"/>
    </source>
</evidence>
<gene>
    <name evidence="1" type="ORF">HEP81_00959</name>
</gene>
<name>A0A7H1PTB3_9ACTN</name>
<dbReference type="KEGG" id="sgf:HEP81_00959"/>
<evidence type="ECO:0000313" key="1">
    <source>
        <dbReference type="EMBL" id="QNT91293.1"/>
    </source>
</evidence>
<sequence>MSAIPALSELAEIGVIGGTGRINSWRMPVSSTSTVSRPTS</sequence>
<protein>
    <submittedName>
        <fullName evidence="1">Uncharacterized protein</fullName>
    </submittedName>
</protein>
<accession>A0A7H1PTB3</accession>
<dbReference type="Proteomes" id="UP000516422">
    <property type="component" value="Chromosome"/>
</dbReference>
<proteinExistence type="predicted"/>
<dbReference type="EMBL" id="CP051006">
    <property type="protein sequence ID" value="QNT91293.1"/>
    <property type="molecule type" value="Genomic_DNA"/>
</dbReference>